<evidence type="ECO:0000256" key="2">
    <source>
        <dbReference type="ARBA" id="ARBA00022645"/>
    </source>
</evidence>
<dbReference type="InterPro" id="IPR040449">
    <property type="entry name" value="Peptidase_S66_N"/>
</dbReference>
<evidence type="ECO:0000256" key="3">
    <source>
        <dbReference type="ARBA" id="ARBA00022670"/>
    </source>
</evidence>
<organism evidence="9 10">
    <name type="scientific">Oxalobacter vibrioformis</name>
    <dbReference type="NCBI Taxonomy" id="933080"/>
    <lineage>
        <taxon>Bacteria</taxon>
        <taxon>Pseudomonadati</taxon>
        <taxon>Pseudomonadota</taxon>
        <taxon>Betaproteobacteria</taxon>
        <taxon>Burkholderiales</taxon>
        <taxon>Oxalobacteraceae</taxon>
        <taxon>Oxalobacter</taxon>
    </lineage>
</organism>
<feature type="active site" description="Charge relay system" evidence="6">
    <location>
        <position position="200"/>
    </location>
</feature>
<feature type="active site" description="Charge relay system" evidence="6">
    <location>
        <position position="270"/>
    </location>
</feature>
<dbReference type="KEGG" id="ovb:NB640_10515"/>
<dbReference type="InterPro" id="IPR029062">
    <property type="entry name" value="Class_I_gatase-like"/>
</dbReference>
<dbReference type="InterPro" id="IPR040921">
    <property type="entry name" value="Peptidase_S66C"/>
</dbReference>
<evidence type="ECO:0000256" key="6">
    <source>
        <dbReference type="PIRSR" id="PIRSR028757-1"/>
    </source>
</evidence>
<dbReference type="PIRSF" id="PIRSF028757">
    <property type="entry name" value="LD-carboxypeptidase"/>
    <property type="match status" value="1"/>
</dbReference>
<evidence type="ECO:0000259" key="8">
    <source>
        <dbReference type="Pfam" id="PF17676"/>
    </source>
</evidence>
<accession>A0A9E9LUZ8</accession>
<dbReference type="GO" id="GO:0006508">
    <property type="term" value="P:proteolysis"/>
    <property type="evidence" value="ECO:0007669"/>
    <property type="project" value="UniProtKB-KW"/>
</dbReference>
<comment type="similarity">
    <text evidence="1">Belongs to the peptidase S66 family.</text>
</comment>
<feature type="active site" description="Nucleophile" evidence="6">
    <location>
        <position position="105"/>
    </location>
</feature>
<dbReference type="RefSeq" id="WP_269308656.1">
    <property type="nucleotide sequence ID" value="NZ_CP098242.1"/>
</dbReference>
<dbReference type="CDD" id="cd07025">
    <property type="entry name" value="Peptidase_S66"/>
    <property type="match status" value="1"/>
</dbReference>
<dbReference type="SUPFAM" id="SSF52317">
    <property type="entry name" value="Class I glutamine amidotransferase-like"/>
    <property type="match status" value="1"/>
</dbReference>
<gene>
    <name evidence="9" type="primary">ldcA</name>
    <name evidence="9" type="ORF">NB640_10515</name>
</gene>
<name>A0A9E9LUZ8_9BURK</name>
<reference evidence="9" key="1">
    <citation type="journal article" date="2022" name="Front. Microbiol.">
        <title>New perspectives on an old grouping: The genomic and phenotypic variability of Oxalobacter formigenes and the implications for calcium oxalate stone prevention.</title>
        <authorList>
            <person name="Chmiel J.A."/>
            <person name="Carr C."/>
            <person name="Stuivenberg G.A."/>
            <person name="Venema R."/>
            <person name="Chanyi R.M."/>
            <person name="Al K.F."/>
            <person name="Giguere D."/>
            <person name="Say H."/>
            <person name="Akouris P.P."/>
            <person name="Dominguez Romero S.A."/>
            <person name="Kwong A."/>
            <person name="Tai V."/>
            <person name="Koval S.F."/>
            <person name="Razvi H."/>
            <person name="Bjazevic J."/>
            <person name="Burton J.P."/>
        </authorList>
    </citation>
    <scope>NUCLEOTIDE SEQUENCE</scope>
    <source>
        <strain evidence="9">WoOx3</strain>
    </source>
</reference>
<keyword evidence="10" id="KW-1185">Reference proteome</keyword>
<dbReference type="NCBIfam" id="NF008424">
    <property type="entry name" value="PRK11253.1"/>
    <property type="match status" value="1"/>
</dbReference>
<dbReference type="PANTHER" id="PTHR30237">
    <property type="entry name" value="MURAMOYLTETRAPEPTIDE CARBOXYPEPTIDASE"/>
    <property type="match status" value="1"/>
</dbReference>
<dbReference type="Pfam" id="PF02016">
    <property type="entry name" value="Peptidase_S66"/>
    <property type="match status" value="1"/>
</dbReference>
<feature type="domain" description="LD-carboxypeptidase N-terminal" evidence="7">
    <location>
        <begin position="8"/>
        <end position="125"/>
    </location>
</feature>
<dbReference type="InterPro" id="IPR027461">
    <property type="entry name" value="Carboxypeptidase_A_C_sf"/>
</dbReference>
<dbReference type="Gene3D" id="3.50.30.60">
    <property type="entry name" value="LD-carboxypeptidase A C-terminal domain-like"/>
    <property type="match status" value="1"/>
</dbReference>
<sequence>MRKNTTGIAIVAPGGYAPDNDAVERAIAELEAQNCRVYNYYQHAERSQRFGGNDIARLSQIQAAAFNPDVDVVIALRGGYGMSRLLPHLDFDMYASSGKLFVGHSDFTAFQLAFLRKTNAISFAGPMICNDFTRDDKSEFTLSHFWNCLNGPDYAVEWKAEENPEVDVVGTLWGGNLTMITQLLGTRWMPRVEDGILFIEDINEHPYRIERMLLHLYHAGIIATQQALVFGDFSGYSVTEYDNGYDFESMLDWIRSHIPVPLVTGLPFGHIRDKVTLPVGAYSRLVSDSGTVRLKVAAYPTLESLKQR</sequence>
<dbReference type="GO" id="GO:0106415">
    <property type="term" value="F:muramoyltetrapeptide carboxypeptidase activity"/>
    <property type="evidence" value="ECO:0007669"/>
    <property type="project" value="UniProtKB-EC"/>
</dbReference>
<dbReference type="GO" id="GO:0008236">
    <property type="term" value="F:serine-type peptidase activity"/>
    <property type="evidence" value="ECO:0007669"/>
    <property type="project" value="UniProtKB-KW"/>
</dbReference>
<keyword evidence="5" id="KW-0720">Serine protease</keyword>
<dbReference type="Gene3D" id="3.40.50.10740">
    <property type="entry name" value="Class I glutamine amidotransferase-like"/>
    <property type="match status" value="1"/>
</dbReference>
<dbReference type="AlphaFoldDB" id="A0A9E9LUZ8"/>
<evidence type="ECO:0000256" key="4">
    <source>
        <dbReference type="ARBA" id="ARBA00022801"/>
    </source>
</evidence>
<dbReference type="Pfam" id="PF17676">
    <property type="entry name" value="Peptidase_S66C"/>
    <property type="match status" value="1"/>
</dbReference>
<dbReference type="Proteomes" id="UP001156215">
    <property type="component" value="Chromosome"/>
</dbReference>
<feature type="domain" description="LD-carboxypeptidase C-terminal" evidence="8">
    <location>
        <begin position="170"/>
        <end position="284"/>
    </location>
</feature>
<evidence type="ECO:0000313" key="9">
    <source>
        <dbReference type="EMBL" id="WAW09651.1"/>
    </source>
</evidence>
<evidence type="ECO:0000259" key="7">
    <source>
        <dbReference type="Pfam" id="PF02016"/>
    </source>
</evidence>
<evidence type="ECO:0000256" key="1">
    <source>
        <dbReference type="ARBA" id="ARBA00010233"/>
    </source>
</evidence>
<dbReference type="PANTHER" id="PTHR30237:SF2">
    <property type="entry name" value="MUREIN TETRAPEPTIDE CARBOXYPEPTIDASE"/>
    <property type="match status" value="1"/>
</dbReference>
<dbReference type="SUPFAM" id="SSF141986">
    <property type="entry name" value="LD-carboxypeptidase A C-terminal domain-like"/>
    <property type="match status" value="1"/>
</dbReference>
<keyword evidence="2 9" id="KW-0121">Carboxypeptidase</keyword>
<keyword evidence="3" id="KW-0645">Protease</keyword>
<dbReference type="EC" id="3.4.17.13" evidence="9"/>
<evidence type="ECO:0000313" key="10">
    <source>
        <dbReference type="Proteomes" id="UP001156215"/>
    </source>
</evidence>
<evidence type="ECO:0000256" key="5">
    <source>
        <dbReference type="ARBA" id="ARBA00022825"/>
    </source>
</evidence>
<dbReference type="InterPro" id="IPR027478">
    <property type="entry name" value="LdcA_N"/>
</dbReference>
<dbReference type="EMBL" id="CP098242">
    <property type="protein sequence ID" value="WAW09651.1"/>
    <property type="molecule type" value="Genomic_DNA"/>
</dbReference>
<protein>
    <submittedName>
        <fullName evidence="9">Muramoyltetrapeptide carboxypeptidase</fullName>
        <ecNumber evidence="9">3.4.17.13</ecNumber>
    </submittedName>
</protein>
<dbReference type="InterPro" id="IPR003507">
    <property type="entry name" value="S66_fam"/>
</dbReference>
<keyword evidence="4 9" id="KW-0378">Hydrolase</keyword>
<proteinExistence type="inferred from homology"/>